<evidence type="ECO:0000256" key="1">
    <source>
        <dbReference type="ARBA" id="ARBA00005750"/>
    </source>
</evidence>
<dbReference type="AlphaFoldDB" id="A0A6N8U4F0"/>
<organism evidence="6 7">
    <name type="scientific">Copranaerobaculum intestinale</name>
    <dbReference type="NCBI Taxonomy" id="2692629"/>
    <lineage>
        <taxon>Bacteria</taxon>
        <taxon>Bacillati</taxon>
        <taxon>Bacillota</taxon>
        <taxon>Erysipelotrichia</taxon>
        <taxon>Erysipelotrichales</taxon>
        <taxon>Erysipelotrichaceae</taxon>
        <taxon>Copranaerobaculum</taxon>
    </lineage>
</organism>
<keyword evidence="7" id="KW-1185">Reference proteome</keyword>
<dbReference type="RefSeq" id="WP_160624244.1">
    <property type="nucleotide sequence ID" value="NZ_WUUQ01000001.1"/>
</dbReference>
<dbReference type="Pfam" id="PF19567">
    <property type="entry name" value="CpsB_CapC"/>
    <property type="match status" value="1"/>
</dbReference>
<gene>
    <name evidence="6" type="ORF">GSF08_02215</name>
</gene>
<dbReference type="Gene3D" id="3.20.20.140">
    <property type="entry name" value="Metal-dependent hydrolases"/>
    <property type="match status" value="1"/>
</dbReference>
<keyword evidence="4" id="KW-0904">Protein phosphatase</keyword>
<comment type="caution">
    <text evidence="6">The sequence shown here is derived from an EMBL/GenBank/DDBJ whole genome shotgun (WGS) entry which is preliminary data.</text>
</comment>
<dbReference type="InterPro" id="IPR016195">
    <property type="entry name" value="Pol/histidinol_Pase-like"/>
</dbReference>
<keyword evidence="3" id="KW-0378">Hydrolase</keyword>
<evidence type="ECO:0000256" key="3">
    <source>
        <dbReference type="ARBA" id="ARBA00022801"/>
    </source>
</evidence>
<dbReference type="EC" id="3.1.3.48" evidence="2"/>
<reference evidence="6 7" key="2">
    <citation type="submission" date="2020-01" db="EMBL/GenBank/DDBJ databases">
        <title>Clostridiaceae sp. nov. isolated from the gut of human by culturomics.</title>
        <authorList>
            <person name="Chang Y."/>
        </authorList>
    </citation>
    <scope>NUCLEOTIDE SEQUENCE [LARGE SCALE GENOMIC DNA]</scope>
    <source>
        <strain evidence="6 7">DONG20-135</strain>
    </source>
</reference>
<evidence type="ECO:0000256" key="4">
    <source>
        <dbReference type="ARBA" id="ARBA00022912"/>
    </source>
</evidence>
<name>A0A6N8U4F0_9FIRM</name>
<evidence type="ECO:0000313" key="7">
    <source>
        <dbReference type="Proteomes" id="UP000434036"/>
    </source>
</evidence>
<comment type="similarity">
    <text evidence="1">Belongs to the metallo-dependent hydrolases superfamily. CpsB/CapC family.</text>
</comment>
<comment type="catalytic activity">
    <reaction evidence="5">
        <text>O-phospho-L-tyrosyl-[protein] + H2O = L-tyrosyl-[protein] + phosphate</text>
        <dbReference type="Rhea" id="RHEA:10684"/>
        <dbReference type="Rhea" id="RHEA-COMP:10136"/>
        <dbReference type="Rhea" id="RHEA-COMP:20101"/>
        <dbReference type="ChEBI" id="CHEBI:15377"/>
        <dbReference type="ChEBI" id="CHEBI:43474"/>
        <dbReference type="ChEBI" id="CHEBI:46858"/>
        <dbReference type="ChEBI" id="CHEBI:61978"/>
        <dbReference type="EC" id="3.1.3.48"/>
    </reaction>
</comment>
<dbReference type="GO" id="GO:0030145">
    <property type="term" value="F:manganese ion binding"/>
    <property type="evidence" value="ECO:0007669"/>
    <property type="project" value="InterPro"/>
</dbReference>
<dbReference type="PANTHER" id="PTHR39181:SF1">
    <property type="entry name" value="TYROSINE-PROTEIN PHOSPHATASE YWQE"/>
    <property type="match status" value="1"/>
</dbReference>
<dbReference type="Proteomes" id="UP000434036">
    <property type="component" value="Unassembled WGS sequence"/>
</dbReference>
<dbReference type="GO" id="GO:0004725">
    <property type="term" value="F:protein tyrosine phosphatase activity"/>
    <property type="evidence" value="ECO:0007669"/>
    <property type="project" value="UniProtKB-EC"/>
</dbReference>
<dbReference type="PIRSF" id="PIRSF016557">
    <property type="entry name" value="Caps_synth_CpsB"/>
    <property type="match status" value="1"/>
</dbReference>
<sequence length="264" mass="29872">MREYTDIHNHIAWDIDDGIPNKDDAIACLQQAYADGIRNIIFTPHIIPGHQSDDELTQLDGRVQEAIQLAKEYQINGYAGGEVFINSSYDVMIDNGWHRNMNGTSYMLVEFDTRIQLPDELQVEDRLYEIGIKGYTPIIAHAERYFPHGVDMNRIYEWIDNGYFIQINRSSLVGGHGKINEKNAWTIIENGAAHIVASDVHRKKGNRIIKLSDAYELIKNRCGEAAAELLCCVNPSRVIEGTPLSSISVRKRSLLKKIFGGKND</sequence>
<evidence type="ECO:0000256" key="5">
    <source>
        <dbReference type="ARBA" id="ARBA00051722"/>
    </source>
</evidence>
<protein>
    <recommendedName>
        <fullName evidence="2">protein-tyrosine-phosphatase</fullName>
        <ecNumber evidence="2">3.1.3.48</ecNumber>
    </recommendedName>
</protein>
<reference evidence="6 7" key="1">
    <citation type="submission" date="2019-12" db="EMBL/GenBank/DDBJ databases">
        <authorList>
            <person name="Yang R."/>
        </authorList>
    </citation>
    <scope>NUCLEOTIDE SEQUENCE [LARGE SCALE GENOMIC DNA]</scope>
    <source>
        <strain evidence="6 7">DONG20-135</strain>
    </source>
</reference>
<evidence type="ECO:0000256" key="2">
    <source>
        <dbReference type="ARBA" id="ARBA00013064"/>
    </source>
</evidence>
<dbReference type="SUPFAM" id="SSF89550">
    <property type="entry name" value="PHP domain-like"/>
    <property type="match status" value="1"/>
</dbReference>
<dbReference type="PANTHER" id="PTHR39181">
    <property type="entry name" value="TYROSINE-PROTEIN PHOSPHATASE YWQE"/>
    <property type="match status" value="1"/>
</dbReference>
<dbReference type="InterPro" id="IPR016667">
    <property type="entry name" value="Caps_polysacc_synth_CpsB/CapC"/>
</dbReference>
<proteinExistence type="inferred from homology"/>
<evidence type="ECO:0000313" key="6">
    <source>
        <dbReference type="EMBL" id="MXQ72761.1"/>
    </source>
</evidence>
<accession>A0A6N8U4F0</accession>
<dbReference type="EMBL" id="WUUQ01000001">
    <property type="protein sequence ID" value="MXQ72761.1"/>
    <property type="molecule type" value="Genomic_DNA"/>
</dbReference>